<keyword evidence="6" id="KW-1133">Transmembrane helix</keyword>
<dbReference type="EMBL" id="RCHS01003589">
    <property type="protein sequence ID" value="RMX40710.1"/>
    <property type="molecule type" value="Genomic_DNA"/>
</dbReference>
<evidence type="ECO:0000313" key="7">
    <source>
        <dbReference type="EMBL" id="RMX40710.1"/>
    </source>
</evidence>
<evidence type="ECO:0000256" key="6">
    <source>
        <dbReference type="SAM" id="Phobius"/>
    </source>
</evidence>
<keyword evidence="6" id="KW-0472">Membrane</keyword>
<sequence length="104" mass="11926">MNVLINDEFHDGVYLIFLLGLLEGFFVPLYQFYITPATKDQKESIIEDNNTCGSYLPHPPPPLTLNFSIVLLCVTLCLADVVHKDLKSTLRILYCLFQKYKSLK</sequence>
<proteinExistence type="predicted"/>
<keyword evidence="8" id="KW-1185">Reference proteome</keyword>
<dbReference type="GO" id="GO:0030031">
    <property type="term" value="P:cell projection assembly"/>
    <property type="evidence" value="ECO:0007669"/>
    <property type="project" value="TreeGrafter"/>
</dbReference>
<dbReference type="GO" id="GO:0005737">
    <property type="term" value="C:cytoplasm"/>
    <property type="evidence" value="ECO:0007669"/>
    <property type="project" value="TreeGrafter"/>
</dbReference>
<dbReference type="PANTHER" id="PTHR12114">
    <property type="entry name" value="PARVIN"/>
    <property type="match status" value="1"/>
</dbReference>
<dbReference type="InterPro" id="IPR036872">
    <property type="entry name" value="CH_dom_sf"/>
</dbReference>
<evidence type="ECO:0000256" key="1">
    <source>
        <dbReference type="ARBA" id="ARBA00004245"/>
    </source>
</evidence>
<keyword evidence="6" id="KW-0812">Transmembrane</keyword>
<dbReference type="GO" id="GO:0030036">
    <property type="term" value="P:actin cytoskeleton organization"/>
    <property type="evidence" value="ECO:0007669"/>
    <property type="project" value="InterPro"/>
</dbReference>
<evidence type="ECO:0000256" key="5">
    <source>
        <dbReference type="ARBA" id="ARBA00023212"/>
    </source>
</evidence>
<accession>A0A3M6TH71</accession>
<evidence type="ECO:0000256" key="4">
    <source>
        <dbReference type="ARBA" id="ARBA00023203"/>
    </source>
</evidence>
<keyword evidence="3" id="KW-0677">Repeat</keyword>
<organism evidence="7 8">
    <name type="scientific">Pocillopora damicornis</name>
    <name type="common">Cauliflower coral</name>
    <name type="synonym">Millepora damicornis</name>
    <dbReference type="NCBI Taxonomy" id="46731"/>
    <lineage>
        <taxon>Eukaryota</taxon>
        <taxon>Metazoa</taxon>
        <taxon>Cnidaria</taxon>
        <taxon>Anthozoa</taxon>
        <taxon>Hexacorallia</taxon>
        <taxon>Scleractinia</taxon>
        <taxon>Astrocoeniina</taxon>
        <taxon>Pocilloporidae</taxon>
        <taxon>Pocillopora</taxon>
    </lineage>
</organism>
<dbReference type="GO" id="GO:0005925">
    <property type="term" value="C:focal adhesion"/>
    <property type="evidence" value="ECO:0007669"/>
    <property type="project" value="TreeGrafter"/>
</dbReference>
<dbReference type="PANTHER" id="PTHR12114:SF4">
    <property type="entry name" value="GH23568P"/>
    <property type="match status" value="1"/>
</dbReference>
<comment type="caution">
    <text evidence="7">The sequence shown here is derived from an EMBL/GenBank/DDBJ whole genome shotgun (WGS) entry which is preliminary data.</text>
</comment>
<dbReference type="AlphaFoldDB" id="A0A3M6TH71"/>
<evidence type="ECO:0000256" key="2">
    <source>
        <dbReference type="ARBA" id="ARBA00022490"/>
    </source>
</evidence>
<keyword evidence="5" id="KW-0206">Cytoskeleton</keyword>
<dbReference type="GO" id="GO:0003779">
    <property type="term" value="F:actin binding"/>
    <property type="evidence" value="ECO:0007669"/>
    <property type="project" value="UniProtKB-KW"/>
</dbReference>
<protein>
    <submittedName>
        <fullName evidence="7">Uncharacterized protein</fullName>
    </submittedName>
</protein>
<dbReference type="GO" id="GO:0034446">
    <property type="term" value="P:substrate adhesion-dependent cell spreading"/>
    <property type="evidence" value="ECO:0007669"/>
    <property type="project" value="TreeGrafter"/>
</dbReference>
<evidence type="ECO:0000313" key="8">
    <source>
        <dbReference type="Proteomes" id="UP000275408"/>
    </source>
</evidence>
<reference evidence="7 8" key="1">
    <citation type="journal article" date="2018" name="Sci. Rep.">
        <title>Comparative analysis of the Pocillopora damicornis genome highlights role of immune system in coral evolution.</title>
        <authorList>
            <person name="Cunning R."/>
            <person name="Bay R.A."/>
            <person name="Gillette P."/>
            <person name="Baker A.C."/>
            <person name="Traylor-Knowles N."/>
        </authorList>
    </citation>
    <scope>NUCLEOTIDE SEQUENCE [LARGE SCALE GENOMIC DNA]</scope>
    <source>
        <strain evidence="7">RSMAS</strain>
        <tissue evidence="7">Whole animal</tissue>
    </source>
</reference>
<comment type="subcellular location">
    <subcellularLocation>
        <location evidence="1">Cytoplasm</location>
        <location evidence="1">Cytoskeleton</location>
    </subcellularLocation>
</comment>
<feature type="transmembrane region" description="Helical" evidence="6">
    <location>
        <begin position="63"/>
        <end position="82"/>
    </location>
</feature>
<evidence type="ECO:0000256" key="3">
    <source>
        <dbReference type="ARBA" id="ARBA00022737"/>
    </source>
</evidence>
<dbReference type="Proteomes" id="UP000275408">
    <property type="component" value="Unassembled WGS sequence"/>
</dbReference>
<dbReference type="GO" id="GO:0015629">
    <property type="term" value="C:actin cytoskeleton"/>
    <property type="evidence" value="ECO:0007669"/>
    <property type="project" value="TreeGrafter"/>
</dbReference>
<gene>
    <name evidence="7" type="ORF">pdam_00021465</name>
</gene>
<dbReference type="Gene3D" id="1.10.418.10">
    <property type="entry name" value="Calponin-like domain"/>
    <property type="match status" value="1"/>
</dbReference>
<dbReference type="STRING" id="46731.A0A3M6TH71"/>
<keyword evidence="2" id="KW-0963">Cytoplasm</keyword>
<feature type="transmembrane region" description="Helical" evidence="6">
    <location>
        <begin position="12"/>
        <end position="33"/>
    </location>
</feature>
<keyword evidence="4" id="KW-0009">Actin-binding</keyword>
<dbReference type="GO" id="GO:0071963">
    <property type="term" value="P:establishment or maintenance of cell polarity regulating cell shape"/>
    <property type="evidence" value="ECO:0007669"/>
    <property type="project" value="TreeGrafter"/>
</dbReference>
<name>A0A3M6TH71_POCDA</name>
<dbReference type="InterPro" id="IPR028433">
    <property type="entry name" value="Parvin"/>
</dbReference>